<comment type="similarity">
    <text evidence="3 5">Belongs to the UDP-N-acetylglucosamine 2-epimerase family.</text>
</comment>
<evidence type="ECO:0000256" key="4">
    <source>
        <dbReference type="ARBA" id="ARBA00038858"/>
    </source>
</evidence>
<reference evidence="7 8" key="1">
    <citation type="submission" date="2022-12" db="EMBL/GenBank/DDBJ databases">
        <title>Complete genome sequencing of Dickeya lacustris type strain LMG30899.</title>
        <authorList>
            <person name="Dobhal S."/>
            <person name="Arizala D."/>
            <person name="Arif M."/>
        </authorList>
    </citation>
    <scope>NUCLEOTIDE SEQUENCE [LARGE SCALE GENOMIC DNA]</scope>
    <source>
        <strain evidence="7 8">LMG30899</strain>
    </source>
</reference>
<gene>
    <name evidence="7" type="primary">wecB</name>
    <name evidence="7" type="ORF">O1Q98_12825</name>
</gene>
<dbReference type="EC" id="5.1.3.14" evidence="4"/>
<dbReference type="EMBL" id="CP114280">
    <property type="protein sequence ID" value="WFN54554.1"/>
    <property type="molecule type" value="Genomic_DNA"/>
</dbReference>
<feature type="domain" description="UDP-N-acetylglucosamine 2-epimerase" evidence="6">
    <location>
        <begin position="22"/>
        <end position="370"/>
    </location>
</feature>
<evidence type="ECO:0000256" key="2">
    <source>
        <dbReference type="ARBA" id="ARBA00036080"/>
    </source>
</evidence>
<dbReference type="InterPro" id="IPR003331">
    <property type="entry name" value="UDP_GlcNAc_Epimerase_2_dom"/>
</dbReference>
<dbReference type="Proteomes" id="UP001219630">
    <property type="component" value="Chromosome"/>
</dbReference>
<evidence type="ECO:0000313" key="8">
    <source>
        <dbReference type="Proteomes" id="UP001219630"/>
    </source>
</evidence>
<dbReference type="CDD" id="cd03786">
    <property type="entry name" value="GTB_UDP-GlcNAc_2-Epimerase"/>
    <property type="match status" value="1"/>
</dbReference>
<evidence type="ECO:0000313" key="7">
    <source>
        <dbReference type="EMBL" id="WFN54554.1"/>
    </source>
</evidence>
<keyword evidence="1 5" id="KW-0413">Isomerase</keyword>
<evidence type="ECO:0000256" key="3">
    <source>
        <dbReference type="ARBA" id="ARBA00038209"/>
    </source>
</evidence>
<organism evidence="7 8">
    <name type="scientific">Dickeya lacustris</name>
    <dbReference type="NCBI Taxonomy" id="2259638"/>
    <lineage>
        <taxon>Bacteria</taxon>
        <taxon>Pseudomonadati</taxon>
        <taxon>Pseudomonadota</taxon>
        <taxon>Gammaproteobacteria</taxon>
        <taxon>Enterobacterales</taxon>
        <taxon>Pectobacteriaceae</taxon>
        <taxon>Dickeya</taxon>
    </lineage>
</organism>
<dbReference type="RefSeq" id="WP_125260980.1">
    <property type="nucleotide sequence ID" value="NZ_CP114280.1"/>
</dbReference>
<evidence type="ECO:0000256" key="5">
    <source>
        <dbReference type="RuleBase" id="RU003513"/>
    </source>
</evidence>
<dbReference type="SUPFAM" id="SSF53756">
    <property type="entry name" value="UDP-Glycosyltransferase/glycogen phosphorylase"/>
    <property type="match status" value="1"/>
</dbReference>
<evidence type="ECO:0000259" key="6">
    <source>
        <dbReference type="Pfam" id="PF02350"/>
    </source>
</evidence>
<comment type="catalytic activity">
    <reaction evidence="2">
        <text>UDP-N-acetyl-alpha-D-glucosamine = UDP-N-acetyl-alpha-D-mannosamine</text>
        <dbReference type="Rhea" id="RHEA:17213"/>
        <dbReference type="ChEBI" id="CHEBI:57705"/>
        <dbReference type="ChEBI" id="CHEBI:68623"/>
        <dbReference type="EC" id="5.1.3.14"/>
    </reaction>
</comment>
<protein>
    <recommendedName>
        <fullName evidence="4">UDP-N-acetylglucosamine 2-epimerase (non-hydrolyzing)</fullName>
        <ecNumber evidence="4">5.1.3.14</ecNumber>
    </recommendedName>
</protein>
<accession>A0ABY8G3R0</accession>
<dbReference type="NCBIfam" id="TIGR00236">
    <property type="entry name" value="wecB"/>
    <property type="match status" value="1"/>
</dbReference>
<keyword evidence="8" id="KW-1185">Reference proteome</keyword>
<name>A0ABY8G3R0_9GAMM</name>
<dbReference type="Pfam" id="PF02350">
    <property type="entry name" value="Epimerase_2"/>
    <property type="match status" value="1"/>
</dbReference>
<evidence type="ECO:0000256" key="1">
    <source>
        <dbReference type="ARBA" id="ARBA00023235"/>
    </source>
</evidence>
<dbReference type="Gene3D" id="3.40.50.2000">
    <property type="entry name" value="Glycogen Phosphorylase B"/>
    <property type="match status" value="2"/>
</dbReference>
<dbReference type="InterPro" id="IPR029767">
    <property type="entry name" value="WecB-like"/>
</dbReference>
<dbReference type="PANTHER" id="PTHR43174:SF2">
    <property type="entry name" value="UDP-N-ACETYLGLUCOSAMINE 2-EPIMERASE"/>
    <property type="match status" value="1"/>
</dbReference>
<proteinExistence type="inferred from homology"/>
<dbReference type="PANTHER" id="PTHR43174">
    <property type="entry name" value="UDP-N-ACETYLGLUCOSAMINE 2-EPIMERASE"/>
    <property type="match status" value="1"/>
</dbReference>
<sequence length="376" mass="42017">MKVLTVFGTRPEAIKMAPVIRAMAQDRFFEPRVCVTAQHRDMLDPVLRLFAIEPDYDLDIMQPDQNLAQTSARILTDLTPVLAHCQPDILLVHGDTTTTLMASLAAFYQRIPVAHIEAGLRTGNLDSPWPEEANRRLTAQLAAYHFAPTSPARQHLLQENIPPSRIWVTGNSVIDALCWVRERIAADAALRQQLAEQYAFLDERRKTVLVTGHRRESFGRGIGQICHALAALAHRYPALQIVYPVHRNPHVREPVQHILSGIENVFLIEPQDYLPFVYLMNRAWLILTDSGGIQEEAPALGKPVLVMRETTERTEALSAGAVRLVGTNSDAIVHHVSALLSDDDAYNAMCRAHSPYGEGHASQRILSVLKEHRVMA</sequence>
<dbReference type="GO" id="GO:0008761">
    <property type="term" value="F:UDP-N-acetylglucosamine 2-epimerase activity"/>
    <property type="evidence" value="ECO:0007669"/>
    <property type="project" value="UniProtKB-EC"/>
</dbReference>